<evidence type="ECO:0000256" key="1">
    <source>
        <dbReference type="PROSITE-ProRule" id="PRU00169"/>
    </source>
</evidence>
<proteinExistence type="predicted"/>
<sequence length="393" mass="44343">MKTEKLLIVDDTVEHIHLLMNILKCQYALVAAKTGEHAFMLACSDPQPDCILLDIQMPGISGFELCKMLKHDIRTAAIPIIFITSLADEDDEAQGLSIGAADYITKPFRPAIVRSRVWNQLKLKQHRDHLDRLVIERSRELTLIKEITIETLAHLTEYRDPETGGHIRRTQNYVRLLAEEASSHSRYAPYLTTEQIDLLFISAPLHDIGKVAIPDTILFKPDALSKEQFDTMKRHTVYGGDCLARAERQLIRSPQANRVVDSLKIHAASAVKEDRSSVDLQQVEGSFLSLAKDICYSHHEKWNGSGYPMNLSAEDIPLCGRIMAIADVYDALISKRVYKPPFTHGKAVSIIAAEKGKHFDPVLVEAFLEVEEQFRLIALEFVDSDEEQQALLH</sequence>
<organism evidence="4 5">
    <name type="scientific">Desulfopila aestuarii DSM 18488</name>
    <dbReference type="NCBI Taxonomy" id="1121416"/>
    <lineage>
        <taxon>Bacteria</taxon>
        <taxon>Pseudomonadati</taxon>
        <taxon>Thermodesulfobacteriota</taxon>
        <taxon>Desulfobulbia</taxon>
        <taxon>Desulfobulbales</taxon>
        <taxon>Desulfocapsaceae</taxon>
        <taxon>Desulfopila</taxon>
    </lineage>
</organism>
<dbReference type="CDD" id="cd00077">
    <property type="entry name" value="HDc"/>
    <property type="match status" value="1"/>
</dbReference>
<dbReference type="GO" id="GO:0000160">
    <property type="term" value="P:phosphorelay signal transduction system"/>
    <property type="evidence" value="ECO:0007669"/>
    <property type="project" value="InterPro"/>
</dbReference>
<dbReference type="RefSeq" id="WP_073615518.1">
    <property type="nucleotide sequence ID" value="NZ_FRFE01000026.1"/>
</dbReference>
<dbReference type="STRING" id="1121416.SAMN02745220_04092"/>
<dbReference type="InterPro" id="IPR052020">
    <property type="entry name" value="Cyclic_di-GMP/3'3'-cGAMP_PDE"/>
</dbReference>
<reference evidence="4 5" key="1">
    <citation type="submission" date="2016-12" db="EMBL/GenBank/DDBJ databases">
        <authorList>
            <person name="Song W.-J."/>
            <person name="Kurnit D.M."/>
        </authorList>
    </citation>
    <scope>NUCLEOTIDE SEQUENCE [LARGE SCALE GENOMIC DNA]</scope>
    <source>
        <strain evidence="4 5">DSM 18488</strain>
    </source>
</reference>
<dbReference type="InterPro" id="IPR011006">
    <property type="entry name" value="CheY-like_superfamily"/>
</dbReference>
<dbReference type="Gene3D" id="3.40.50.2300">
    <property type="match status" value="1"/>
</dbReference>
<dbReference type="SUPFAM" id="SSF52172">
    <property type="entry name" value="CheY-like"/>
    <property type="match status" value="1"/>
</dbReference>
<dbReference type="Pfam" id="PF13487">
    <property type="entry name" value="HD_5"/>
    <property type="match status" value="1"/>
</dbReference>
<keyword evidence="5" id="KW-1185">Reference proteome</keyword>
<dbReference type="OrthoDB" id="9764337at2"/>
<gene>
    <name evidence="4" type="ORF">SAMN02745220_04092</name>
</gene>
<evidence type="ECO:0000313" key="4">
    <source>
        <dbReference type="EMBL" id="SHO51606.1"/>
    </source>
</evidence>
<evidence type="ECO:0000313" key="5">
    <source>
        <dbReference type="Proteomes" id="UP000184603"/>
    </source>
</evidence>
<dbReference type="InterPro" id="IPR037522">
    <property type="entry name" value="HD_GYP_dom"/>
</dbReference>
<dbReference type="InterPro" id="IPR001789">
    <property type="entry name" value="Sig_transdc_resp-reg_receiver"/>
</dbReference>
<accession>A0A1M7YG95</accession>
<dbReference type="Proteomes" id="UP000184603">
    <property type="component" value="Unassembled WGS sequence"/>
</dbReference>
<dbReference type="PANTHER" id="PTHR45228">
    <property type="entry name" value="CYCLIC DI-GMP PHOSPHODIESTERASE TM_0186-RELATED"/>
    <property type="match status" value="1"/>
</dbReference>
<keyword evidence="1" id="KW-0597">Phosphoprotein</keyword>
<feature type="modified residue" description="4-aspartylphosphate" evidence="1">
    <location>
        <position position="54"/>
    </location>
</feature>
<dbReference type="SUPFAM" id="SSF109604">
    <property type="entry name" value="HD-domain/PDEase-like"/>
    <property type="match status" value="1"/>
</dbReference>
<dbReference type="AlphaFoldDB" id="A0A1M7YG95"/>
<dbReference type="PANTHER" id="PTHR45228:SF5">
    <property type="entry name" value="CYCLIC DI-GMP PHOSPHODIESTERASE VC_1348-RELATED"/>
    <property type="match status" value="1"/>
</dbReference>
<name>A0A1M7YG95_9BACT</name>
<feature type="domain" description="Response regulatory" evidence="2">
    <location>
        <begin position="5"/>
        <end position="121"/>
    </location>
</feature>
<dbReference type="Gene3D" id="1.10.3210.10">
    <property type="entry name" value="Hypothetical protein af1432"/>
    <property type="match status" value="1"/>
</dbReference>
<dbReference type="PROSITE" id="PS50110">
    <property type="entry name" value="RESPONSE_REGULATORY"/>
    <property type="match status" value="1"/>
</dbReference>
<dbReference type="Pfam" id="PF00072">
    <property type="entry name" value="Response_reg"/>
    <property type="match status" value="1"/>
</dbReference>
<dbReference type="PROSITE" id="PS51832">
    <property type="entry name" value="HD_GYP"/>
    <property type="match status" value="1"/>
</dbReference>
<dbReference type="SMART" id="SM00448">
    <property type="entry name" value="REC"/>
    <property type="match status" value="1"/>
</dbReference>
<dbReference type="EMBL" id="FRFE01000026">
    <property type="protein sequence ID" value="SHO51606.1"/>
    <property type="molecule type" value="Genomic_DNA"/>
</dbReference>
<feature type="domain" description="HD-GYP" evidence="3">
    <location>
        <begin position="141"/>
        <end position="383"/>
    </location>
</feature>
<dbReference type="InterPro" id="IPR003607">
    <property type="entry name" value="HD/PDEase_dom"/>
</dbReference>
<protein>
    <submittedName>
        <fullName evidence="4">Putative two-component system response regulator</fullName>
    </submittedName>
</protein>
<evidence type="ECO:0000259" key="3">
    <source>
        <dbReference type="PROSITE" id="PS51832"/>
    </source>
</evidence>
<dbReference type="SMART" id="SM00471">
    <property type="entry name" value="HDc"/>
    <property type="match status" value="1"/>
</dbReference>
<evidence type="ECO:0000259" key="2">
    <source>
        <dbReference type="PROSITE" id="PS50110"/>
    </source>
</evidence>